<dbReference type="Proteomes" id="UP001233172">
    <property type="component" value="Unassembled WGS sequence"/>
</dbReference>
<comment type="caution">
    <text evidence="1">The sequence shown here is derived from an EMBL/GenBank/DDBJ whole genome shotgun (WGS) entry which is preliminary data.</text>
</comment>
<protein>
    <submittedName>
        <fullName evidence="1">DNA replication licensing factor Mcm3</fullName>
    </submittedName>
</protein>
<keyword evidence="2" id="KW-1185">Reference proteome</keyword>
<evidence type="ECO:0000313" key="1">
    <source>
        <dbReference type="EMBL" id="KAK0039166.1"/>
    </source>
</evidence>
<name>A0AAD8AMV7_BIOPF</name>
<dbReference type="AlphaFoldDB" id="A0AAD8AMV7"/>
<organism evidence="1 2">
    <name type="scientific">Biomphalaria pfeifferi</name>
    <name type="common">Bloodfluke planorb</name>
    <name type="synonym">Freshwater snail</name>
    <dbReference type="NCBI Taxonomy" id="112525"/>
    <lineage>
        <taxon>Eukaryota</taxon>
        <taxon>Metazoa</taxon>
        <taxon>Spiralia</taxon>
        <taxon>Lophotrochozoa</taxon>
        <taxon>Mollusca</taxon>
        <taxon>Gastropoda</taxon>
        <taxon>Heterobranchia</taxon>
        <taxon>Euthyneura</taxon>
        <taxon>Panpulmonata</taxon>
        <taxon>Hygrophila</taxon>
        <taxon>Lymnaeoidea</taxon>
        <taxon>Planorbidae</taxon>
        <taxon>Biomphalaria</taxon>
    </lineage>
</organism>
<dbReference type="EMBL" id="JASAOG010000480">
    <property type="protein sequence ID" value="KAK0039166.1"/>
    <property type="molecule type" value="Genomic_DNA"/>
</dbReference>
<sequence>MLKRHLDTAMIDEDKVEFVTNALYDYSADSRNPRVVDLDEFIRYMGTDMPVSDQDVRRILEDLAAKDLILFENGRIYLIN</sequence>
<proteinExistence type="predicted"/>
<accession>A0AAD8AMV7</accession>
<evidence type="ECO:0000313" key="2">
    <source>
        <dbReference type="Proteomes" id="UP001233172"/>
    </source>
</evidence>
<reference evidence="1" key="1">
    <citation type="journal article" date="2023" name="PLoS Negl. Trop. Dis.">
        <title>A genome sequence for Biomphalaria pfeifferi, the major vector snail for the human-infecting parasite Schistosoma mansoni.</title>
        <authorList>
            <person name="Bu L."/>
            <person name="Lu L."/>
            <person name="Laidemitt M.R."/>
            <person name="Zhang S.M."/>
            <person name="Mutuku M."/>
            <person name="Mkoji G."/>
            <person name="Steinauer M."/>
            <person name="Loker E.S."/>
        </authorList>
    </citation>
    <scope>NUCLEOTIDE SEQUENCE</scope>
    <source>
        <strain evidence="1">KasaAsao</strain>
    </source>
</reference>
<reference evidence="1" key="2">
    <citation type="submission" date="2023-04" db="EMBL/GenBank/DDBJ databases">
        <authorList>
            <person name="Bu L."/>
            <person name="Lu L."/>
            <person name="Laidemitt M.R."/>
            <person name="Zhang S.M."/>
            <person name="Mutuku M."/>
            <person name="Mkoji G."/>
            <person name="Steinauer M."/>
            <person name="Loker E.S."/>
        </authorList>
    </citation>
    <scope>NUCLEOTIDE SEQUENCE</scope>
    <source>
        <strain evidence="1">KasaAsao</strain>
        <tissue evidence="1">Whole Snail</tissue>
    </source>
</reference>
<gene>
    <name evidence="1" type="ORF">Bpfe_031382</name>
</gene>